<keyword evidence="3" id="KW-1185">Reference proteome</keyword>
<accession>A0ABN8U1F8</accession>
<feature type="transmembrane region" description="Helical" evidence="1">
    <location>
        <begin position="28"/>
        <end position="48"/>
    </location>
</feature>
<name>A0ABN8U1F8_9BACL</name>
<keyword evidence="1" id="KW-0472">Membrane</keyword>
<keyword evidence="1" id="KW-1133">Transmembrane helix</keyword>
<sequence length="71" mass="8339">MDQTILERYWKYLKIGHQFMLSLNDLEWLRAFQGFFAVICINALFAVLRNVGDSITGQQIEEKKPLYLDKG</sequence>
<comment type="caution">
    <text evidence="2">The sequence shown here is derived from an EMBL/GenBank/DDBJ whole genome shotgun (WGS) entry which is preliminary data.</text>
</comment>
<evidence type="ECO:0000256" key="1">
    <source>
        <dbReference type="SAM" id="Phobius"/>
    </source>
</evidence>
<reference evidence="2" key="1">
    <citation type="submission" date="2022-06" db="EMBL/GenBank/DDBJ databases">
        <authorList>
            <person name="Dietemann V."/>
            <person name="Ory F."/>
            <person name="Dainat B."/>
            <person name="Oberhansli S."/>
        </authorList>
    </citation>
    <scope>NUCLEOTIDE SEQUENCE</scope>
    <source>
        <strain evidence="2">Ena-SAMPLE-TAB-26-04-2022-14:26:32:270-5432</strain>
    </source>
</reference>
<evidence type="ECO:0000313" key="3">
    <source>
        <dbReference type="Proteomes" id="UP001154322"/>
    </source>
</evidence>
<gene>
    <name evidence="2" type="ORF">WJ0W_002064</name>
</gene>
<dbReference type="EMBL" id="CALYLO010000002">
    <property type="protein sequence ID" value="CAH8244833.1"/>
    <property type="molecule type" value="Genomic_DNA"/>
</dbReference>
<keyword evidence="1" id="KW-0812">Transmembrane</keyword>
<dbReference type="Proteomes" id="UP001154322">
    <property type="component" value="Unassembled WGS sequence"/>
</dbReference>
<protein>
    <submittedName>
        <fullName evidence="2">Uncharacterized protein</fullName>
    </submittedName>
</protein>
<evidence type="ECO:0000313" key="2">
    <source>
        <dbReference type="EMBL" id="CAH8244833.1"/>
    </source>
</evidence>
<organism evidence="2 3">
    <name type="scientific">Paenibacillus melissococcoides</name>
    <dbReference type="NCBI Taxonomy" id="2912268"/>
    <lineage>
        <taxon>Bacteria</taxon>
        <taxon>Bacillati</taxon>
        <taxon>Bacillota</taxon>
        <taxon>Bacilli</taxon>
        <taxon>Bacillales</taxon>
        <taxon>Paenibacillaceae</taxon>
        <taxon>Paenibacillus</taxon>
    </lineage>
</organism>
<proteinExistence type="predicted"/>